<sequence length="372" mass="41535">MSQSSLSLWIKKNFGHDNELVISTFDSIIISQHYLFKKKLLSKKCVPFSNVESITYEGKNIVILTSERNDRLVISTKDTNVAYQMLCSVWHWNNTDKRKLGTSEAEAKEKTDDSKGAGIVSKALGNANVTLNRSRGNRQEINVVDEKTSKEQQYPIKSFTKIKIDSRPYHFVLSGEQTLCFMYLNKGKDEPTTESVTKIVKSIKQKCDQAAIEFDPSAEFWCDRDAISKMSETVAKLGASVVPFGVKPTFKKPTAVKSHDVVQNNELGLDYVNEQKVHFKHDSAPIFPSVTSPVEAVKLTPKSADTTPSTPVVDLPIANIGNSVKKEAVDIESGELVHLNASRPKMKKKRPAKTTKIEWKEDVDSPINTISV</sequence>
<comment type="caution">
    <text evidence="1">The sequence shown here is derived from an EMBL/GenBank/DDBJ whole genome shotgun (WGS) entry which is preliminary data.</text>
</comment>
<dbReference type="AlphaFoldDB" id="A0AAW2ZMV9"/>
<accession>A0AAW2ZMV9</accession>
<protein>
    <submittedName>
        <fullName evidence="1">4-hydroxy-tetrahydrodipicolinate synthase</fullName>
    </submittedName>
</protein>
<dbReference type="EMBL" id="JAOPGA020001767">
    <property type="protein sequence ID" value="KAL0491171.1"/>
    <property type="molecule type" value="Genomic_DNA"/>
</dbReference>
<proteinExistence type="predicted"/>
<evidence type="ECO:0000313" key="1">
    <source>
        <dbReference type="EMBL" id="KAL0491171.1"/>
    </source>
</evidence>
<gene>
    <name evidence="1" type="ORF">AKO1_009998</name>
</gene>
<dbReference type="Proteomes" id="UP001431209">
    <property type="component" value="Unassembled WGS sequence"/>
</dbReference>
<keyword evidence="2" id="KW-1185">Reference proteome</keyword>
<evidence type="ECO:0000313" key="2">
    <source>
        <dbReference type="Proteomes" id="UP001431209"/>
    </source>
</evidence>
<organism evidence="1 2">
    <name type="scientific">Acrasis kona</name>
    <dbReference type="NCBI Taxonomy" id="1008807"/>
    <lineage>
        <taxon>Eukaryota</taxon>
        <taxon>Discoba</taxon>
        <taxon>Heterolobosea</taxon>
        <taxon>Tetramitia</taxon>
        <taxon>Eutetramitia</taxon>
        <taxon>Acrasidae</taxon>
        <taxon>Acrasis</taxon>
    </lineage>
</organism>
<name>A0AAW2ZMV9_9EUKA</name>
<reference evidence="1 2" key="1">
    <citation type="submission" date="2024-03" db="EMBL/GenBank/DDBJ databases">
        <title>The Acrasis kona genome and developmental transcriptomes reveal deep origins of eukaryotic multicellular pathways.</title>
        <authorList>
            <person name="Sheikh S."/>
            <person name="Fu C.-J."/>
            <person name="Brown M.W."/>
            <person name="Baldauf S.L."/>
        </authorList>
    </citation>
    <scope>NUCLEOTIDE SEQUENCE [LARGE SCALE GENOMIC DNA]</scope>
    <source>
        <strain evidence="1 2">ATCC MYA-3509</strain>
    </source>
</reference>